<organism evidence="6 7">
    <name type="scientific">Nguyenibacter vanlangensis</name>
    <dbReference type="NCBI Taxonomy" id="1216886"/>
    <lineage>
        <taxon>Bacteria</taxon>
        <taxon>Pseudomonadati</taxon>
        <taxon>Pseudomonadota</taxon>
        <taxon>Alphaproteobacteria</taxon>
        <taxon>Acetobacterales</taxon>
        <taxon>Acetobacteraceae</taxon>
        <taxon>Nguyenibacter</taxon>
    </lineage>
</organism>
<dbReference type="InterPro" id="IPR036388">
    <property type="entry name" value="WH-like_DNA-bd_sf"/>
</dbReference>
<evidence type="ECO:0000259" key="5">
    <source>
        <dbReference type="PROSITE" id="PS50931"/>
    </source>
</evidence>
<dbReference type="InterPro" id="IPR000847">
    <property type="entry name" value="LysR_HTH_N"/>
</dbReference>
<dbReference type="GO" id="GO:0003677">
    <property type="term" value="F:DNA binding"/>
    <property type="evidence" value="ECO:0007669"/>
    <property type="project" value="UniProtKB-KW"/>
</dbReference>
<sequence length="65" mass="6938">MQTTSLSGLSLRDCEYALTVAETGHFGRAAERCGVSQPALSEQIRKLEALLGCALFERGRGGARP</sequence>
<evidence type="ECO:0000256" key="4">
    <source>
        <dbReference type="ARBA" id="ARBA00023163"/>
    </source>
</evidence>
<keyword evidence="3" id="KW-0238">DNA-binding</keyword>
<dbReference type="PRINTS" id="PR00039">
    <property type="entry name" value="HTHLYSR"/>
</dbReference>
<dbReference type="Proteomes" id="UP000534870">
    <property type="component" value="Unassembled WGS sequence"/>
</dbReference>
<accession>A0A7Y7IZF2</accession>
<gene>
    <name evidence="6" type="ORF">HUK84_16030</name>
</gene>
<dbReference type="GO" id="GO:0003700">
    <property type="term" value="F:DNA-binding transcription factor activity"/>
    <property type="evidence" value="ECO:0007669"/>
    <property type="project" value="InterPro"/>
</dbReference>
<feature type="domain" description="HTH lysR-type" evidence="5">
    <location>
        <begin position="9"/>
        <end position="65"/>
    </location>
</feature>
<evidence type="ECO:0000313" key="7">
    <source>
        <dbReference type="Proteomes" id="UP000534870"/>
    </source>
</evidence>
<keyword evidence="4" id="KW-0804">Transcription</keyword>
<feature type="non-terminal residue" evidence="6">
    <location>
        <position position="65"/>
    </location>
</feature>
<dbReference type="GO" id="GO:0032993">
    <property type="term" value="C:protein-DNA complex"/>
    <property type="evidence" value="ECO:0007669"/>
    <property type="project" value="TreeGrafter"/>
</dbReference>
<dbReference type="RefSeq" id="WP_176641176.1">
    <property type="nucleotide sequence ID" value="NZ_JABXXP010000514.1"/>
</dbReference>
<comment type="caution">
    <text evidence="6">The sequence shown here is derived from an EMBL/GenBank/DDBJ whole genome shotgun (WGS) entry which is preliminary data.</text>
</comment>
<reference evidence="6 7" key="1">
    <citation type="submission" date="2020-06" db="EMBL/GenBank/DDBJ databases">
        <title>Description of novel acetic acid bacteria.</title>
        <authorList>
            <person name="Sombolestani A."/>
        </authorList>
    </citation>
    <scope>NUCLEOTIDE SEQUENCE [LARGE SCALE GENOMIC DNA]</scope>
    <source>
        <strain evidence="6 7">LMG 31431</strain>
    </source>
</reference>
<evidence type="ECO:0000256" key="2">
    <source>
        <dbReference type="ARBA" id="ARBA00023015"/>
    </source>
</evidence>
<dbReference type="InterPro" id="IPR036390">
    <property type="entry name" value="WH_DNA-bd_sf"/>
</dbReference>
<name>A0A7Y7IZF2_9PROT</name>
<evidence type="ECO:0000256" key="1">
    <source>
        <dbReference type="ARBA" id="ARBA00009437"/>
    </source>
</evidence>
<keyword evidence="2" id="KW-0805">Transcription regulation</keyword>
<dbReference type="EMBL" id="JABXXP010000514">
    <property type="protein sequence ID" value="NVN12615.1"/>
    <property type="molecule type" value="Genomic_DNA"/>
</dbReference>
<evidence type="ECO:0000313" key="6">
    <source>
        <dbReference type="EMBL" id="NVN12615.1"/>
    </source>
</evidence>
<evidence type="ECO:0000256" key="3">
    <source>
        <dbReference type="ARBA" id="ARBA00023125"/>
    </source>
</evidence>
<dbReference type="SUPFAM" id="SSF46785">
    <property type="entry name" value="Winged helix' DNA-binding domain"/>
    <property type="match status" value="1"/>
</dbReference>
<proteinExistence type="inferred from homology"/>
<dbReference type="AlphaFoldDB" id="A0A7Y7IZF2"/>
<dbReference type="Gene3D" id="1.10.10.10">
    <property type="entry name" value="Winged helix-like DNA-binding domain superfamily/Winged helix DNA-binding domain"/>
    <property type="match status" value="1"/>
</dbReference>
<comment type="similarity">
    <text evidence="1">Belongs to the LysR transcriptional regulatory family.</text>
</comment>
<dbReference type="Pfam" id="PF00126">
    <property type="entry name" value="HTH_1"/>
    <property type="match status" value="1"/>
</dbReference>
<dbReference type="PROSITE" id="PS50931">
    <property type="entry name" value="HTH_LYSR"/>
    <property type="match status" value="1"/>
</dbReference>
<dbReference type="PANTHER" id="PTHR30346:SF28">
    <property type="entry name" value="HTH-TYPE TRANSCRIPTIONAL REGULATOR CYNR"/>
    <property type="match status" value="1"/>
</dbReference>
<dbReference type="PANTHER" id="PTHR30346">
    <property type="entry name" value="TRANSCRIPTIONAL DUAL REGULATOR HCAR-RELATED"/>
    <property type="match status" value="1"/>
</dbReference>
<protein>
    <submittedName>
        <fullName evidence="6">LysR family transcriptional regulator</fullName>
    </submittedName>
</protein>